<dbReference type="Proteomes" id="UP000636949">
    <property type="component" value="Unassembled WGS sequence"/>
</dbReference>
<gene>
    <name evidence="2" type="ORF">GCM10010995_06850</name>
</gene>
<feature type="domain" description="Restriction endonuclease type IV Mrr" evidence="1">
    <location>
        <begin position="71"/>
        <end position="183"/>
    </location>
</feature>
<dbReference type="PANTHER" id="PTHR30015:SF7">
    <property type="entry name" value="TYPE IV METHYL-DIRECTED RESTRICTION ENZYME ECOKMRR"/>
    <property type="match status" value="1"/>
</dbReference>
<dbReference type="EMBL" id="BMJS01000005">
    <property type="protein sequence ID" value="GGF92313.1"/>
    <property type="molecule type" value="Genomic_DNA"/>
</dbReference>
<protein>
    <recommendedName>
        <fullName evidence="1">Restriction endonuclease type IV Mrr domain-containing protein</fullName>
    </recommendedName>
</protein>
<dbReference type="PANTHER" id="PTHR30015">
    <property type="entry name" value="MRR RESTRICTION SYSTEM PROTEIN"/>
    <property type="match status" value="1"/>
</dbReference>
<evidence type="ECO:0000259" key="1">
    <source>
        <dbReference type="Pfam" id="PF04471"/>
    </source>
</evidence>
<sequence>MEINAIINHRPASYLQHKMQRFCDKLIENVWLNFIVRKHIHNRNIRQARAIMKLLNKDDFRNSAPRFFSYIRKIDPLIFEELLLYCFAMRGFKIKRNPRYTGDGGFDGHVKLSGVWWPVQAKRYHSHINPAHVEDFSKAIARKGYSKGLFIHTGKTGGKSYKSMCSDESDILLVSGYKLHTLITHCLG</sequence>
<dbReference type="GO" id="GO:0015666">
    <property type="term" value="F:restriction endodeoxyribonuclease activity"/>
    <property type="evidence" value="ECO:0007669"/>
    <property type="project" value="TreeGrafter"/>
</dbReference>
<dbReference type="InterPro" id="IPR007560">
    <property type="entry name" value="Restrct_endonuc_IV_Mrr"/>
</dbReference>
<reference evidence="2" key="2">
    <citation type="submission" date="2020-09" db="EMBL/GenBank/DDBJ databases">
        <authorList>
            <person name="Sun Q."/>
            <person name="Zhou Y."/>
        </authorList>
    </citation>
    <scope>NUCLEOTIDE SEQUENCE</scope>
    <source>
        <strain evidence="2">CGMCC 1.15758</strain>
    </source>
</reference>
<comment type="caution">
    <text evidence="2">The sequence shown here is derived from an EMBL/GenBank/DDBJ whole genome shotgun (WGS) entry which is preliminary data.</text>
</comment>
<dbReference type="InterPro" id="IPR052906">
    <property type="entry name" value="Type_IV_Methyl-Rstrct_Enzyme"/>
</dbReference>
<dbReference type="InterPro" id="IPR011856">
    <property type="entry name" value="tRNA_endonuc-like_dom_sf"/>
</dbReference>
<reference evidence="2" key="1">
    <citation type="journal article" date="2014" name="Int. J. Syst. Evol. Microbiol.">
        <title>Complete genome sequence of Corynebacterium casei LMG S-19264T (=DSM 44701T), isolated from a smear-ripened cheese.</title>
        <authorList>
            <consortium name="US DOE Joint Genome Institute (JGI-PGF)"/>
            <person name="Walter F."/>
            <person name="Albersmeier A."/>
            <person name="Kalinowski J."/>
            <person name="Ruckert C."/>
        </authorList>
    </citation>
    <scope>NUCLEOTIDE SEQUENCE</scope>
    <source>
        <strain evidence="2">CGMCC 1.15758</strain>
    </source>
</reference>
<keyword evidence="3" id="KW-1185">Reference proteome</keyword>
<dbReference type="Gene3D" id="3.40.1350.10">
    <property type="match status" value="1"/>
</dbReference>
<dbReference type="AlphaFoldDB" id="A0A8J3E7L6"/>
<dbReference type="GO" id="GO:0003677">
    <property type="term" value="F:DNA binding"/>
    <property type="evidence" value="ECO:0007669"/>
    <property type="project" value="InterPro"/>
</dbReference>
<dbReference type="GO" id="GO:0009307">
    <property type="term" value="P:DNA restriction-modification system"/>
    <property type="evidence" value="ECO:0007669"/>
    <property type="project" value="InterPro"/>
</dbReference>
<proteinExistence type="predicted"/>
<evidence type="ECO:0000313" key="2">
    <source>
        <dbReference type="EMBL" id="GGF92313.1"/>
    </source>
</evidence>
<dbReference type="InterPro" id="IPR011335">
    <property type="entry name" value="Restrct_endonuc-II-like"/>
</dbReference>
<evidence type="ECO:0000313" key="3">
    <source>
        <dbReference type="Proteomes" id="UP000636949"/>
    </source>
</evidence>
<dbReference type="RefSeq" id="WP_117002051.1">
    <property type="nucleotide sequence ID" value="NZ_BMJS01000005.1"/>
</dbReference>
<dbReference type="OrthoDB" id="577942at2"/>
<dbReference type="SUPFAM" id="SSF52980">
    <property type="entry name" value="Restriction endonuclease-like"/>
    <property type="match status" value="1"/>
</dbReference>
<dbReference type="Pfam" id="PF04471">
    <property type="entry name" value="Mrr_cat"/>
    <property type="match status" value="1"/>
</dbReference>
<name>A0A8J3E7L6_9GAMM</name>
<accession>A0A8J3E7L6</accession>
<organism evidence="2 3">
    <name type="scientific">Cysteiniphilum litorale</name>
    <dbReference type="NCBI Taxonomy" id="2056700"/>
    <lineage>
        <taxon>Bacteria</taxon>
        <taxon>Pseudomonadati</taxon>
        <taxon>Pseudomonadota</taxon>
        <taxon>Gammaproteobacteria</taxon>
        <taxon>Thiotrichales</taxon>
        <taxon>Fastidiosibacteraceae</taxon>
        <taxon>Cysteiniphilum</taxon>
    </lineage>
</organism>